<dbReference type="GO" id="GO:0003824">
    <property type="term" value="F:catalytic activity"/>
    <property type="evidence" value="ECO:0007669"/>
    <property type="project" value="InterPro"/>
</dbReference>
<evidence type="ECO:0000313" key="4">
    <source>
        <dbReference type="Proteomes" id="UP000216004"/>
    </source>
</evidence>
<organism evidence="3 4">
    <name type="scientific">Bombiscardovia coagulans</name>
    <dbReference type="NCBI Taxonomy" id="686666"/>
    <lineage>
        <taxon>Bacteria</taxon>
        <taxon>Bacillati</taxon>
        <taxon>Actinomycetota</taxon>
        <taxon>Actinomycetes</taxon>
        <taxon>Bifidobacteriales</taxon>
        <taxon>Bifidobacteriaceae</taxon>
        <taxon>Bombiscardovia</taxon>
    </lineage>
</organism>
<evidence type="ECO:0000256" key="1">
    <source>
        <dbReference type="PROSITE-ProRule" id="PRU00464"/>
    </source>
</evidence>
<dbReference type="EMBL" id="MWWS01000006">
    <property type="protein sequence ID" value="OZG49084.1"/>
    <property type="molecule type" value="Genomic_DNA"/>
</dbReference>
<evidence type="ECO:0000259" key="2">
    <source>
        <dbReference type="PROSITE" id="PS51084"/>
    </source>
</evidence>
<dbReference type="SUPFAM" id="SSF54197">
    <property type="entry name" value="HIT-like"/>
    <property type="match status" value="1"/>
</dbReference>
<dbReference type="RefSeq" id="WP_094723156.1">
    <property type="nucleotide sequence ID" value="NZ_MWWS01000006.1"/>
</dbReference>
<dbReference type="InterPro" id="IPR036265">
    <property type="entry name" value="HIT-like_sf"/>
</dbReference>
<proteinExistence type="predicted"/>
<reference evidence="3 4" key="1">
    <citation type="journal article" date="2017" name="BMC Genomics">
        <title>Comparative genomic and phylogenomic analyses of the Bifidobacteriaceae family.</title>
        <authorList>
            <person name="Lugli G.A."/>
            <person name="Milani C."/>
            <person name="Turroni F."/>
            <person name="Duranti S."/>
            <person name="Mancabelli L."/>
            <person name="Mangifesta M."/>
            <person name="Ferrario C."/>
            <person name="Modesto M."/>
            <person name="Mattarelli P."/>
            <person name="Jiri K."/>
            <person name="van Sinderen D."/>
            <person name="Ventura M."/>
        </authorList>
    </citation>
    <scope>NUCLEOTIDE SEQUENCE [LARGE SCALE GENOMIC DNA]</scope>
    <source>
        <strain evidence="3 4">DSM 22924</strain>
    </source>
</reference>
<dbReference type="InterPro" id="IPR011146">
    <property type="entry name" value="HIT-like"/>
</dbReference>
<gene>
    <name evidence="3" type="ORF">BOCO_1144</name>
</gene>
<dbReference type="OrthoDB" id="9784774at2"/>
<accession>A0A261EQG0</accession>
<comment type="caution">
    <text evidence="3">The sequence shown here is derived from an EMBL/GenBank/DDBJ whole genome shotgun (WGS) entry which is preliminary data.</text>
</comment>
<dbReference type="Gene3D" id="3.30.428.10">
    <property type="entry name" value="HIT-like"/>
    <property type="match status" value="1"/>
</dbReference>
<dbReference type="Proteomes" id="UP000216004">
    <property type="component" value="Unassembled WGS sequence"/>
</dbReference>
<evidence type="ECO:0000313" key="3">
    <source>
        <dbReference type="EMBL" id="OZG49084.1"/>
    </source>
</evidence>
<dbReference type="AlphaFoldDB" id="A0A261EQG0"/>
<keyword evidence="4" id="KW-1185">Reference proteome</keyword>
<dbReference type="PROSITE" id="PS51084">
    <property type="entry name" value="HIT_2"/>
    <property type="match status" value="1"/>
</dbReference>
<feature type="domain" description="HIT" evidence="2">
    <location>
        <begin position="8"/>
        <end position="111"/>
    </location>
</feature>
<name>A0A261EQG0_9BIFI</name>
<comment type="caution">
    <text evidence="1">Lacks conserved residue(s) required for the propagation of feature annotation.</text>
</comment>
<protein>
    <submittedName>
        <fullName evidence="3">DeoR family transcriptional regulator</fullName>
    </submittedName>
</protein>
<sequence>MSEDWKSDRIESARQGTNPTVIARMKSGFAVLGDMQFLPGWCILLPEHQTDSLNDLSMNERSDFLLDMSILGDAILSVCQPDRINYDILGNTDNYLHAHVYPRYTWEPPERKPLPVWLYEDHYWSDPETAFSLEHHGDMMNKLRSYISAHSPS</sequence>